<dbReference type="EMBL" id="BRXZ01001596">
    <property type="protein sequence ID" value="GMH74884.1"/>
    <property type="molecule type" value="Genomic_DNA"/>
</dbReference>
<feature type="transmembrane region" description="Helical" evidence="5">
    <location>
        <begin position="12"/>
        <end position="34"/>
    </location>
</feature>
<dbReference type="GO" id="GO:0016020">
    <property type="term" value="C:membrane"/>
    <property type="evidence" value="ECO:0007669"/>
    <property type="project" value="UniProtKB-SubCell"/>
</dbReference>
<reference evidence="6" key="1">
    <citation type="submission" date="2022-07" db="EMBL/GenBank/DDBJ databases">
        <title>Genome analysis of Parmales, a sister group of diatoms, reveals the evolutionary specialization of diatoms from phago-mixotrophs to photoautotrophs.</title>
        <authorList>
            <person name="Ban H."/>
            <person name="Sato S."/>
            <person name="Yoshikawa S."/>
            <person name="Kazumasa Y."/>
            <person name="Nakamura Y."/>
            <person name="Ichinomiya M."/>
            <person name="Saitoh K."/>
            <person name="Sato N."/>
            <person name="Blanc-Mathieu R."/>
            <person name="Endo H."/>
            <person name="Kuwata A."/>
            <person name="Ogata H."/>
        </authorList>
    </citation>
    <scope>NUCLEOTIDE SEQUENCE</scope>
</reference>
<feature type="transmembrane region" description="Helical" evidence="5">
    <location>
        <begin position="77"/>
        <end position="101"/>
    </location>
</feature>
<keyword evidence="2 5" id="KW-0812">Transmembrane</keyword>
<accession>A0A9W7EB43</accession>
<keyword evidence="3 5" id="KW-1133">Transmembrane helix</keyword>
<dbReference type="InterPro" id="IPR018499">
    <property type="entry name" value="Tetraspanin/Peripherin"/>
</dbReference>
<dbReference type="Pfam" id="PF00335">
    <property type="entry name" value="Tetraspanin"/>
    <property type="match status" value="1"/>
</dbReference>
<keyword evidence="4 5" id="KW-0472">Membrane</keyword>
<organism evidence="6 7">
    <name type="scientific">Triparma retinervis</name>
    <dbReference type="NCBI Taxonomy" id="2557542"/>
    <lineage>
        <taxon>Eukaryota</taxon>
        <taxon>Sar</taxon>
        <taxon>Stramenopiles</taxon>
        <taxon>Ochrophyta</taxon>
        <taxon>Bolidophyceae</taxon>
        <taxon>Parmales</taxon>
        <taxon>Triparmaceae</taxon>
        <taxon>Triparma</taxon>
    </lineage>
</organism>
<evidence type="ECO:0000256" key="1">
    <source>
        <dbReference type="ARBA" id="ARBA00004141"/>
    </source>
</evidence>
<evidence type="ECO:0000313" key="6">
    <source>
        <dbReference type="EMBL" id="GMH74884.1"/>
    </source>
</evidence>
<evidence type="ECO:0000256" key="4">
    <source>
        <dbReference type="ARBA" id="ARBA00023136"/>
    </source>
</evidence>
<comment type="subcellular location">
    <subcellularLocation>
        <location evidence="1">Membrane</location>
        <topology evidence="1">Multi-pass membrane protein</topology>
    </subcellularLocation>
</comment>
<dbReference type="AlphaFoldDB" id="A0A9W7EB43"/>
<keyword evidence="7" id="KW-1185">Reference proteome</keyword>
<evidence type="ECO:0000256" key="5">
    <source>
        <dbReference type="SAM" id="Phobius"/>
    </source>
</evidence>
<sequence>MCTPNNIRLMFMALALIKIIQMSFMFAFGIMTAMDLRLHQAFGKSVKTLGIFVALMAVYGSFNMWIGFKGSMSHNKFLLLIHAILDAFAFLVQIGLGWSLLSVTLPSTAPTPRYTSLREFCSKSDPFPLTPQECLAEYNQAPRTQGFEILWRSYYFESGNDPNFYQKIIDIQRDGQCCGFGPPLRCEPFDAATFPHDNEYEGGYDMNTISESEACNQVVDVTEVPPRLGGCMYDLPLGTCKEQRNFGIYRGCMWTLEVAVCEELAPSSVLVLGMSVVQAMSIATACCFCWKRKMHDTFPDTLANVPYDPFRKKGKGDADIAGALERNIHRPKHEEPGIEFIEDD</sequence>
<evidence type="ECO:0000256" key="2">
    <source>
        <dbReference type="ARBA" id="ARBA00022692"/>
    </source>
</evidence>
<evidence type="ECO:0008006" key="8">
    <source>
        <dbReference type="Google" id="ProtNLM"/>
    </source>
</evidence>
<evidence type="ECO:0000256" key="3">
    <source>
        <dbReference type="ARBA" id="ARBA00022989"/>
    </source>
</evidence>
<comment type="caution">
    <text evidence="6">The sequence shown here is derived from an EMBL/GenBank/DDBJ whole genome shotgun (WGS) entry which is preliminary data.</text>
</comment>
<proteinExistence type="predicted"/>
<name>A0A9W7EB43_9STRA</name>
<evidence type="ECO:0000313" key="7">
    <source>
        <dbReference type="Proteomes" id="UP001165082"/>
    </source>
</evidence>
<gene>
    <name evidence="6" type="ORF">TrRE_jg1966</name>
</gene>
<protein>
    <recommendedName>
        <fullName evidence="8">Tetraspanin</fullName>
    </recommendedName>
</protein>
<dbReference type="OrthoDB" id="185194at2759"/>
<feature type="transmembrane region" description="Helical" evidence="5">
    <location>
        <begin position="46"/>
        <end position="65"/>
    </location>
</feature>
<dbReference type="Proteomes" id="UP001165082">
    <property type="component" value="Unassembled WGS sequence"/>
</dbReference>